<feature type="compositionally biased region" description="Low complexity" evidence="5">
    <location>
        <begin position="175"/>
        <end position="191"/>
    </location>
</feature>
<proteinExistence type="predicted"/>
<feature type="region of interest" description="Disordered" evidence="5">
    <location>
        <begin position="103"/>
        <end position="239"/>
    </location>
</feature>
<dbReference type="OrthoDB" id="661148at2759"/>
<feature type="compositionally biased region" description="Basic and acidic residues" evidence="5">
    <location>
        <begin position="211"/>
        <end position="222"/>
    </location>
</feature>
<feature type="non-terminal residue" evidence="7">
    <location>
        <position position="1"/>
    </location>
</feature>
<evidence type="ECO:0000256" key="4">
    <source>
        <dbReference type="PROSITE-ProRule" id="PRU00228"/>
    </source>
</evidence>
<dbReference type="Gene3D" id="2.60.120.290">
    <property type="entry name" value="Spermadhesin, CUB domain"/>
    <property type="match status" value="1"/>
</dbReference>
<feature type="non-terminal residue" evidence="7">
    <location>
        <position position="1266"/>
    </location>
</feature>
<name>A0A3S1A0L7_ELYCH</name>
<dbReference type="InterPro" id="IPR043145">
    <property type="entry name" value="Znf_ZZ_sf"/>
</dbReference>
<dbReference type="EMBL" id="RQTK01000024">
    <property type="protein sequence ID" value="RUS90800.1"/>
    <property type="molecule type" value="Genomic_DNA"/>
</dbReference>
<dbReference type="InterPro" id="IPR040099">
    <property type="entry name" value="ZZEF1"/>
</dbReference>
<dbReference type="PROSITE" id="PS01357">
    <property type="entry name" value="ZF_ZZ_1"/>
    <property type="match status" value="1"/>
</dbReference>
<gene>
    <name evidence="7" type="ORF">EGW08_001419</name>
</gene>
<dbReference type="STRING" id="188477.A0A3S1A0L7"/>
<evidence type="ECO:0000259" key="6">
    <source>
        <dbReference type="PROSITE" id="PS50135"/>
    </source>
</evidence>
<keyword evidence="8" id="KW-1185">Reference proteome</keyword>
<dbReference type="Proteomes" id="UP000271974">
    <property type="component" value="Unassembled WGS sequence"/>
</dbReference>
<sequence length="1266" mass="143587">GAPLFFPEKSRKRLELFKLLQSVSDQSSKPSTSLVFQSLCQFFSSVDPRGLLELPNELSADFEASITLGLMKSLLSVACQEILSMKLEIRSNANKKLKQEETKICSSSSNNVKPEDCDGSSSLPQNSENGLCSSEELDKLPKSSQKSSKETSESETKKESVTDESVKPENKLQTNKNSSLLEEAESNSVELGKNAEKISATNELGGGEGSKSNEGEGSKGSEGEGSGVTASDAEDEKDEEEGRMVYLVMLAASLQTSLFSWLWQQLETKSVTDDPKLYQIVQTMIKEYTQDVADKAHQFFEIFRSMDSKDLRKKAQQEEPSFLHIIMRQLVLLLTTVVDKLDIQTKVELLQCFRKLIISMSEAAKANPDIFLDITSECWEKVDTEETVLRTWEIESPHDYHNHSNIVQVFNCPGASKLVIDFDPRCETERRYDYLEFTDSKGLKLHFDQKVGSAKWPLKVTFSGPYVHFIFHSDSSNTEWGYKFTVTAHGTPDTQNSWLSDLHLGLVKVLGQLSGATLSSNPIVPQESQMVGEESSEQDILRSNLWTSLFRGGYMIGKLERTLSGKFATGDDSRVHELLTEVVNVAGERPGEEGVEVNHMLQKQVNRLLTRCRATKAKTPVRIGGTKVDEAVAALFAALVWHCQSLREDLDKFINNDLTAEVSDGILQAYSVAESLRLTLASERQKWNSQDDTEKDLDADPAELFTAKAMFLLRFAGLTKFQLRQEMRSKFYKQMMMKKAGNKQPVLWLEGMEKFPSFRLVMEFIQDPAWTAERVHLMLQERYRFASAISEVYVFSAEMLRVMSHEDPFQIPVVLFFREMSAYQHQFARHYADGLDGCGLNQEARVRSGYYTLIRRFVDAFRQNPGLPRNGKKAPAYDFLQCILLHLLDVEWQPYDLSFIYELQLPQLFMNFAKETVKMRDLCTSEVKEEEELEEYNRYMDWFKEVAGDFGTWFSHMAEDITDKKSLKWFVARFSDVLDVEITCDGCRTTLPGRRYRCLQCVDMDLCTACFIGGVEPEEHQDTHEIVHLVYKCNHCQGFIVSSRIHCNECDDFDLCLGCHLKQKFPSGHTDKHDVTKIPMMKLVPVKTSPSSSSALQAYIHQHAWLLYASLTLTLSDAVYSQDTGFTFMDSDYFRVACQLQQQCLDQAIHCLDQVSSEIDGEGEEIPAEKRRERTFAMHSQERIMGLLGAVMPSELKKEHAIEAGYNFCTEDFLNRLLKASRGDQGHELNTHHLALRLMGRLLAHSDTKMADVSTQRMVSAEAKAS</sequence>
<protein>
    <recommendedName>
        <fullName evidence="6">ZZ-type domain-containing protein</fullName>
    </recommendedName>
</protein>
<feature type="domain" description="ZZ-type" evidence="6">
    <location>
        <begin position="979"/>
        <end position="1034"/>
    </location>
</feature>
<organism evidence="7 8">
    <name type="scientific">Elysia chlorotica</name>
    <name type="common">Eastern emerald elysia</name>
    <name type="synonym">Sea slug</name>
    <dbReference type="NCBI Taxonomy" id="188477"/>
    <lineage>
        <taxon>Eukaryota</taxon>
        <taxon>Metazoa</taxon>
        <taxon>Spiralia</taxon>
        <taxon>Lophotrochozoa</taxon>
        <taxon>Mollusca</taxon>
        <taxon>Gastropoda</taxon>
        <taxon>Heterobranchia</taxon>
        <taxon>Euthyneura</taxon>
        <taxon>Panpulmonata</taxon>
        <taxon>Sacoglossa</taxon>
        <taxon>Placobranchoidea</taxon>
        <taxon>Plakobranchidae</taxon>
        <taxon>Elysia</taxon>
    </lineage>
</organism>
<dbReference type="InterPro" id="IPR000433">
    <property type="entry name" value="Znf_ZZ"/>
</dbReference>
<dbReference type="InterPro" id="IPR035914">
    <property type="entry name" value="Sperma_CUB_dom_sf"/>
</dbReference>
<evidence type="ECO:0000256" key="1">
    <source>
        <dbReference type="ARBA" id="ARBA00022723"/>
    </source>
</evidence>
<keyword evidence="2 4" id="KW-0863">Zinc-finger</keyword>
<accession>A0A3S1A0L7</accession>
<dbReference type="GO" id="GO:0008270">
    <property type="term" value="F:zinc ion binding"/>
    <property type="evidence" value="ECO:0007669"/>
    <property type="project" value="UniProtKB-KW"/>
</dbReference>
<dbReference type="Gene3D" id="3.30.60.90">
    <property type="match status" value="2"/>
</dbReference>
<feature type="domain" description="ZZ-type" evidence="6">
    <location>
        <begin position="1028"/>
        <end position="1083"/>
    </location>
</feature>
<keyword evidence="3" id="KW-0862">Zinc</keyword>
<dbReference type="PANTHER" id="PTHR22772:SF4">
    <property type="entry name" value="ZINC FINGER ZZ-TYPE AND EF-HAND DOMAIN-CONTAINING PROTEIN 1"/>
    <property type="match status" value="1"/>
</dbReference>
<dbReference type="AlphaFoldDB" id="A0A3S1A0L7"/>
<feature type="compositionally biased region" description="Polar residues" evidence="5">
    <location>
        <begin position="119"/>
        <end position="132"/>
    </location>
</feature>
<dbReference type="Pfam" id="PF00569">
    <property type="entry name" value="ZZ"/>
    <property type="match status" value="1"/>
</dbReference>
<dbReference type="SUPFAM" id="SSF49854">
    <property type="entry name" value="Spermadhesin, CUB domain"/>
    <property type="match status" value="1"/>
</dbReference>
<dbReference type="PANTHER" id="PTHR22772">
    <property type="entry name" value="NOVEL ZZ TYPE ZINC FINGER DOMAIN CONTAINING PROTEIN"/>
    <property type="match status" value="1"/>
</dbReference>
<dbReference type="SUPFAM" id="SSF57850">
    <property type="entry name" value="RING/U-box"/>
    <property type="match status" value="2"/>
</dbReference>
<comment type="caution">
    <text evidence="7">The sequence shown here is derived from an EMBL/GenBank/DDBJ whole genome shotgun (WGS) entry which is preliminary data.</text>
</comment>
<keyword evidence="1" id="KW-0479">Metal-binding</keyword>
<dbReference type="SMART" id="SM00291">
    <property type="entry name" value="ZnF_ZZ"/>
    <property type="match status" value="2"/>
</dbReference>
<dbReference type="Pfam" id="PF25299">
    <property type="entry name" value="ZZ_ADA2"/>
    <property type="match status" value="1"/>
</dbReference>
<dbReference type="PROSITE" id="PS50135">
    <property type="entry name" value="ZF_ZZ_2"/>
    <property type="match status" value="2"/>
</dbReference>
<evidence type="ECO:0000313" key="7">
    <source>
        <dbReference type="EMBL" id="RUS90800.1"/>
    </source>
</evidence>
<reference evidence="7 8" key="1">
    <citation type="submission" date="2019-01" db="EMBL/GenBank/DDBJ databases">
        <title>A draft genome assembly of the solar-powered sea slug Elysia chlorotica.</title>
        <authorList>
            <person name="Cai H."/>
            <person name="Li Q."/>
            <person name="Fang X."/>
            <person name="Li J."/>
            <person name="Curtis N.E."/>
            <person name="Altenburger A."/>
            <person name="Shibata T."/>
            <person name="Feng M."/>
            <person name="Maeda T."/>
            <person name="Schwartz J.A."/>
            <person name="Shigenobu S."/>
            <person name="Lundholm N."/>
            <person name="Nishiyama T."/>
            <person name="Yang H."/>
            <person name="Hasebe M."/>
            <person name="Li S."/>
            <person name="Pierce S.K."/>
            <person name="Wang J."/>
        </authorList>
    </citation>
    <scope>NUCLEOTIDE SEQUENCE [LARGE SCALE GENOMIC DNA]</scope>
    <source>
        <strain evidence="7">EC2010</strain>
        <tissue evidence="7">Whole organism of an adult</tissue>
    </source>
</reference>
<feature type="compositionally biased region" description="Basic and acidic residues" evidence="5">
    <location>
        <begin position="136"/>
        <end position="170"/>
    </location>
</feature>
<dbReference type="CDD" id="cd02249">
    <property type="entry name" value="ZZ"/>
    <property type="match status" value="1"/>
</dbReference>
<evidence type="ECO:0000256" key="2">
    <source>
        <dbReference type="ARBA" id="ARBA00022771"/>
    </source>
</evidence>
<evidence type="ECO:0000256" key="5">
    <source>
        <dbReference type="SAM" id="MobiDB-lite"/>
    </source>
</evidence>
<evidence type="ECO:0000256" key="3">
    <source>
        <dbReference type="ARBA" id="ARBA00022833"/>
    </source>
</evidence>
<evidence type="ECO:0000313" key="8">
    <source>
        <dbReference type="Proteomes" id="UP000271974"/>
    </source>
</evidence>